<dbReference type="GO" id="GO:0005886">
    <property type="term" value="C:plasma membrane"/>
    <property type="evidence" value="ECO:0007669"/>
    <property type="project" value="UniProtKB-SubCell"/>
</dbReference>
<evidence type="ECO:0000313" key="7">
    <source>
        <dbReference type="EMBL" id="SPZ99372.1"/>
    </source>
</evidence>
<keyword evidence="4" id="KW-1003">Cell membrane</keyword>
<organism evidence="7 8">
    <name type="scientific">Staphylococcus aureus</name>
    <dbReference type="NCBI Taxonomy" id="1280"/>
    <lineage>
        <taxon>Bacteria</taxon>
        <taxon>Bacillati</taxon>
        <taxon>Bacillota</taxon>
        <taxon>Bacilli</taxon>
        <taxon>Bacillales</taxon>
        <taxon>Staphylococcaceae</taxon>
        <taxon>Staphylococcus</taxon>
    </lineage>
</organism>
<evidence type="ECO:0000256" key="5">
    <source>
        <dbReference type="ARBA" id="ARBA00023136"/>
    </source>
</evidence>
<dbReference type="InterPro" id="IPR050086">
    <property type="entry name" value="MetN_ABC_transporter-like"/>
</dbReference>
<keyword evidence="7" id="KW-0067">ATP-binding</keyword>
<evidence type="ECO:0000313" key="8">
    <source>
        <dbReference type="Proteomes" id="UP000249913"/>
    </source>
</evidence>
<dbReference type="PANTHER" id="PTHR43166">
    <property type="entry name" value="AMINO ACID IMPORT ATP-BINDING PROTEIN"/>
    <property type="match status" value="1"/>
</dbReference>
<comment type="subcellular location">
    <subcellularLocation>
        <location evidence="1">Cell membrane</location>
        <topology evidence="1">Peripheral membrane protein</topology>
    </subcellularLocation>
</comment>
<keyword evidence="3" id="KW-0813">Transport</keyword>
<evidence type="ECO:0000259" key="6">
    <source>
        <dbReference type="Pfam" id="PF00005"/>
    </source>
</evidence>
<evidence type="ECO:0000256" key="1">
    <source>
        <dbReference type="ARBA" id="ARBA00004202"/>
    </source>
</evidence>
<reference evidence="7 8" key="1">
    <citation type="submission" date="2018-06" db="EMBL/GenBank/DDBJ databases">
        <authorList>
            <consortium name="Pathogen Informatics"/>
            <person name="Doyle S."/>
        </authorList>
    </citation>
    <scope>NUCLEOTIDE SEQUENCE [LARGE SCALE GENOMIC DNA]</scope>
    <source>
        <strain evidence="7 8">NCTC7878</strain>
    </source>
</reference>
<dbReference type="InterPro" id="IPR027417">
    <property type="entry name" value="P-loop_NTPase"/>
</dbReference>
<name>A0A2X2JZS0_STAAU</name>
<dbReference type="Proteomes" id="UP000249913">
    <property type="component" value="Unassembled WGS sequence"/>
</dbReference>
<comment type="similarity">
    <text evidence="2">Belongs to the ABC transporter superfamily.</text>
</comment>
<keyword evidence="7" id="KW-0547">Nucleotide-binding</keyword>
<protein>
    <submittedName>
        <fullName evidence="7">Glutamine transport ATP-binding protein glnQ</fullName>
    </submittedName>
</protein>
<dbReference type="Gene3D" id="3.40.50.300">
    <property type="entry name" value="P-loop containing nucleotide triphosphate hydrolases"/>
    <property type="match status" value="1"/>
</dbReference>
<dbReference type="PANTHER" id="PTHR43166:SF9">
    <property type="entry name" value="GLUTAMATE_ASPARTATE IMPORT ATP-BINDING PROTEIN GLTL"/>
    <property type="match status" value="1"/>
</dbReference>
<sequence>MPVIKINNLNKVFGDNEVLKDINLEINQGEVVAIIGPSGSGKSTLLRCMNLLEVPTKGQVIFEGNDLTEKGTQVDKLRQKMGMVFQNFNLFPHKKVVDNIILAPKLLKKDNKMNYIRKHCRY</sequence>
<gene>
    <name evidence="7" type="primary">glnQ_2</name>
    <name evidence="7" type="ORF">NCTC7878_02506</name>
</gene>
<dbReference type="InterPro" id="IPR003439">
    <property type="entry name" value="ABC_transporter-like_ATP-bd"/>
</dbReference>
<evidence type="ECO:0000256" key="2">
    <source>
        <dbReference type="ARBA" id="ARBA00005417"/>
    </source>
</evidence>
<dbReference type="GO" id="GO:0005524">
    <property type="term" value="F:ATP binding"/>
    <property type="evidence" value="ECO:0007669"/>
    <property type="project" value="UniProtKB-KW"/>
</dbReference>
<accession>A0A2X2JZS0</accession>
<evidence type="ECO:0000256" key="3">
    <source>
        <dbReference type="ARBA" id="ARBA00022448"/>
    </source>
</evidence>
<dbReference type="Pfam" id="PF00005">
    <property type="entry name" value="ABC_tran"/>
    <property type="match status" value="1"/>
</dbReference>
<dbReference type="EMBL" id="UAUX01000010">
    <property type="protein sequence ID" value="SPZ99372.1"/>
    <property type="molecule type" value="Genomic_DNA"/>
</dbReference>
<dbReference type="SUPFAM" id="SSF52540">
    <property type="entry name" value="P-loop containing nucleoside triphosphate hydrolases"/>
    <property type="match status" value="1"/>
</dbReference>
<proteinExistence type="inferred from homology"/>
<dbReference type="GO" id="GO:0016887">
    <property type="term" value="F:ATP hydrolysis activity"/>
    <property type="evidence" value="ECO:0007669"/>
    <property type="project" value="InterPro"/>
</dbReference>
<keyword evidence="5" id="KW-0472">Membrane</keyword>
<evidence type="ECO:0000256" key="4">
    <source>
        <dbReference type="ARBA" id="ARBA00022475"/>
    </source>
</evidence>
<feature type="domain" description="ABC transporter" evidence="6">
    <location>
        <begin position="19"/>
        <end position="119"/>
    </location>
</feature>
<dbReference type="AlphaFoldDB" id="A0A2X2JZS0"/>